<feature type="transmembrane region" description="Helical" evidence="1">
    <location>
        <begin position="85"/>
        <end position="108"/>
    </location>
</feature>
<feature type="transmembrane region" description="Helical" evidence="1">
    <location>
        <begin position="12"/>
        <end position="34"/>
    </location>
</feature>
<feature type="transmembrane region" description="Helical" evidence="1">
    <location>
        <begin position="114"/>
        <end position="139"/>
    </location>
</feature>
<feature type="transmembrane region" description="Helical" evidence="1">
    <location>
        <begin position="189"/>
        <end position="211"/>
    </location>
</feature>
<evidence type="ECO:0000313" key="2">
    <source>
        <dbReference type="EMBL" id="GAA4986250.1"/>
    </source>
</evidence>
<dbReference type="Proteomes" id="UP001501195">
    <property type="component" value="Unassembled WGS sequence"/>
</dbReference>
<dbReference type="EMBL" id="BAABIL010000415">
    <property type="protein sequence ID" value="GAA4986250.1"/>
    <property type="molecule type" value="Genomic_DNA"/>
</dbReference>
<feature type="transmembrane region" description="Helical" evidence="1">
    <location>
        <begin position="151"/>
        <end position="169"/>
    </location>
</feature>
<organism evidence="2 3">
    <name type="scientific">Kineococcus glutinatus</name>
    <dbReference type="NCBI Taxonomy" id="1070872"/>
    <lineage>
        <taxon>Bacteria</taxon>
        <taxon>Bacillati</taxon>
        <taxon>Actinomycetota</taxon>
        <taxon>Actinomycetes</taxon>
        <taxon>Kineosporiales</taxon>
        <taxon>Kineosporiaceae</taxon>
        <taxon>Kineococcus</taxon>
    </lineage>
</organism>
<evidence type="ECO:0000256" key="1">
    <source>
        <dbReference type="SAM" id="Phobius"/>
    </source>
</evidence>
<proteinExistence type="predicted"/>
<keyword evidence="1" id="KW-0812">Transmembrane</keyword>
<evidence type="ECO:0000313" key="3">
    <source>
        <dbReference type="Proteomes" id="UP001501195"/>
    </source>
</evidence>
<keyword evidence="1" id="KW-1133">Transmembrane helix</keyword>
<sequence length="214" mass="21398">MSGVGYHLRLLLARQSAVPPVLAVLAVLAVLYATDAGPPVAAGALTAAILVPVTAWLHRAVTGAESPPFADATLVRLGGGVRRQLTWCATTLLVGAALGAVSVLWAVVANPHPYPVATVALLALLHAVGAWAGTGLGCLVSRPLRVRTGTAVLVVTGGCALSLAVPWLPPAGPLLAAFASAQASTADRVGALAAAVAFGALAAVAGTWWGLRHR</sequence>
<comment type="caution">
    <text evidence="2">The sequence shown here is derived from an EMBL/GenBank/DDBJ whole genome shotgun (WGS) entry which is preliminary data.</text>
</comment>
<accession>A0ABP9I3H4</accession>
<name>A0ABP9I3H4_9ACTN</name>
<keyword evidence="1" id="KW-0472">Membrane</keyword>
<evidence type="ECO:0008006" key="4">
    <source>
        <dbReference type="Google" id="ProtNLM"/>
    </source>
</evidence>
<protein>
    <recommendedName>
        <fullName evidence="4">ABC transporter</fullName>
    </recommendedName>
</protein>
<gene>
    <name evidence="2" type="ORF">GCM10023225_25830</name>
</gene>
<reference evidence="3" key="1">
    <citation type="journal article" date="2019" name="Int. J. Syst. Evol. Microbiol.">
        <title>The Global Catalogue of Microorganisms (GCM) 10K type strain sequencing project: providing services to taxonomists for standard genome sequencing and annotation.</title>
        <authorList>
            <consortium name="The Broad Institute Genomics Platform"/>
            <consortium name="The Broad Institute Genome Sequencing Center for Infectious Disease"/>
            <person name="Wu L."/>
            <person name="Ma J."/>
        </authorList>
    </citation>
    <scope>NUCLEOTIDE SEQUENCE [LARGE SCALE GENOMIC DNA]</scope>
    <source>
        <strain evidence="3">JCM 18126</strain>
    </source>
</reference>
<dbReference type="RefSeq" id="WP_345713020.1">
    <property type="nucleotide sequence ID" value="NZ_BAABIL010000415.1"/>
</dbReference>
<keyword evidence="3" id="KW-1185">Reference proteome</keyword>